<dbReference type="GO" id="GO:0000917">
    <property type="term" value="P:division septum assembly"/>
    <property type="evidence" value="ECO:0007669"/>
    <property type="project" value="UniProtKB-KW"/>
</dbReference>
<dbReference type="HAMAP" id="MF_00321">
    <property type="entry name" value="GTPase_EngB"/>
    <property type="match status" value="1"/>
</dbReference>
<organism evidence="12 13">
    <name type="scientific">Thioflexithrix psekupsensis</name>
    <dbReference type="NCBI Taxonomy" id="1570016"/>
    <lineage>
        <taxon>Bacteria</taxon>
        <taxon>Pseudomonadati</taxon>
        <taxon>Pseudomonadota</taxon>
        <taxon>Gammaproteobacteria</taxon>
        <taxon>Thiotrichales</taxon>
        <taxon>Thioflexithrix</taxon>
    </lineage>
</organism>
<comment type="function">
    <text evidence="10">Necessary for normal cell division and for the maintenance of normal septation.</text>
</comment>
<dbReference type="GO" id="GO:0005525">
    <property type="term" value="F:GTP binding"/>
    <property type="evidence" value="ECO:0007669"/>
    <property type="project" value="UniProtKB-UniRule"/>
</dbReference>
<dbReference type="EMBL" id="MSLT01000023">
    <property type="protein sequence ID" value="OUD12513.1"/>
    <property type="molecule type" value="Genomic_DNA"/>
</dbReference>
<reference evidence="12 13" key="1">
    <citation type="submission" date="2016-12" db="EMBL/GenBank/DDBJ databases">
        <title>Thioflexothrix psekupsii D3 genome sequencing and assembly.</title>
        <authorList>
            <person name="Fomenkov A."/>
            <person name="Vincze T."/>
            <person name="Grabovich M."/>
            <person name="Anton B.P."/>
            <person name="Dubinina G."/>
            <person name="Orlova M."/>
            <person name="Belousova E."/>
            <person name="Roberts R.J."/>
        </authorList>
    </citation>
    <scope>NUCLEOTIDE SEQUENCE [LARGE SCALE GENOMIC DNA]</scope>
    <source>
        <strain evidence="12">D3</strain>
    </source>
</reference>
<comment type="caution">
    <text evidence="12">The sequence shown here is derived from an EMBL/GenBank/DDBJ whole genome shotgun (WGS) entry which is preliminary data.</text>
</comment>
<evidence type="ECO:0000256" key="6">
    <source>
        <dbReference type="ARBA" id="ARBA00022842"/>
    </source>
</evidence>
<evidence type="ECO:0000256" key="4">
    <source>
        <dbReference type="ARBA" id="ARBA00022723"/>
    </source>
</evidence>
<keyword evidence="4" id="KW-0479">Metal-binding</keyword>
<evidence type="ECO:0000256" key="3">
    <source>
        <dbReference type="ARBA" id="ARBA00022618"/>
    </source>
</evidence>
<comment type="cofactor">
    <cofactor evidence="1">
        <name>Mg(2+)</name>
        <dbReference type="ChEBI" id="CHEBI:18420"/>
    </cofactor>
</comment>
<feature type="domain" description="EngB-type G" evidence="11">
    <location>
        <begin position="24"/>
        <end position="198"/>
    </location>
</feature>
<evidence type="ECO:0000259" key="11">
    <source>
        <dbReference type="PROSITE" id="PS51706"/>
    </source>
</evidence>
<evidence type="ECO:0000256" key="1">
    <source>
        <dbReference type="ARBA" id="ARBA00001946"/>
    </source>
</evidence>
<evidence type="ECO:0000313" key="13">
    <source>
        <dbReference type="Proteomes" id="UP000194798"/>
    </source>
</evidence>
<name>A0A251X4S8_9GAMM</name>
<proteinExistence type="inferred from homology"/>
<accession>A0A251X4S8</accession>
<dbReference type="SUPFAM" id="SSF52540">
    <property type="entry name" value="P-loop containing nucleoside triphosphate hydrolases"/>
    <property type="match status" value="1"/>
</dbReference>
<keyword evidence="9 10" id="KW-0131">Cell cycle</keyword>
<evidence type="ECO:0000256" key="8">
    <source>
        <dbReference type="ARBA" id="ARBA00023210"/>
    </source>
</evidence>
<dbReference type="InterPro" id="IPR006073">
    <property type="entry name" value="GTP-bd"/>
</dbReference>
<dbReference type="PROSITE" id="PS51706">
    <property type="entry name" value="G_ENGB"/>
    <property type="match status" value="1"/>
</dbReference>
<keyword evidence="7 10" id="KW-0342">GTP-binding</keyword>
<evidence type="ECO:0000256" key="5">
    <source>
        <dbReference type="ARBA" id="ARBA00022741"/>
    </source>
</evidence>
<dbReference type="Pfam" id="PF01926">
    <property type="entry name" value="MMR_HSR1"/>
    <property type="match status" value="1"/>
</dbReference>
<dbReference type="RefSeq" id="WP_086489467.1">
    <property type="nucleotide sequence ID" value="NZ_MSLT01000023.1"/>
</dbReference>
<dbReference type="GO" id="GO:0005829">
    <property type="term" value="C:cytosol"/>
    <property type="evidence" value="ECO:0007669"/>
    <property type="project" value="TreeGrafter"/>
</dbReference>
<dbReference type="AlphaFoldDB" id="A0A251X4S8"/>
<dbReference type="InterPro" id="IPR019987">
    <property type="entry name" value="GTP-bd_ribosome_bio_YsxC"/>
</dbReference>
<evidence type="ECO:0000313" key="12">
    <source>
        <dbReference type="EMBL" id="OUD12513.1"/>
    </source>
</evidence>
<evidence type="ECO:0000256" key="7">
    <source>
        <dbReference type="ARBA" id="ARBA00023134"/>
    </source>
</evidence>
<dbReference type="FunFam" id="3.40.50.300:FF:000098">
    <property type="entry name" value="Probable GTP-binding protein EngB"/>
    <property type="match status" value="1"/>
</dbReference>
<dbReference type="OrthoDB" id="9804921at2"/>
<dbReference type="InterPro" id="IPR027417">
    <property type="entry name" value="P-loop_NTPase"/>
</dbReference>
<keyword evidence="8 10" id="KW-0717">Septation</keyword>
<evidence type="ECO:0000256" key="9">
    <source>
        <dbReference type="ARBA" id="ARBA00023306"/>
    </source>
</evidence>
<dbReference type="PANTHER" id="PTHR11649">
    <property type="entry name" value="MSS1/TRME-RELATED GTP-BINDING PROTEIN"/>
    <property type="match status" value="1"/>
</dbReference>
<dbReference type="NCBIfam" id="TIGR03598">
    <property type="entry name" value="GTPase_YsxC"/>
    <property type="match status" value="1"/>
</dbReference>
<keyword evidence="13" id="KW-1185">Reference proteome</keyword>
<dbReference type="CDD" id="cd01876">
    <property type="entry name" value="YihA_EngB"/>
    <property type="match status" value="1"/>
</dbReference>
<dbReference type="InterPro" id="IPR030393">
    <property type="entry name" value="G_ENGB_dom"/>
</dbReference>
<keyword evidence="5 10" id="KW-0547">Nucleotide-binding</keyword>
<keyword evidence="6" id="KW-0460">Magnesium</keyword>
<evidence type="ECO:0000256" key="10">
    <source>
        <dbReference type="HAMAP-Rule" id="MF_00321"/>
    </source>
</evidence>
<evidence type="ECO:0000256" key="2">
    <source>
        <dbReference type="ARBA" id="ARBA00009638"/>
    </source>
</evidence>
<protein>
    <recommendedName>
        <fullName evidence="10">Probable GTP-binding protein EngB</fullName>
    </recommendedName>
</protein>
<dbReference type="Proteomes" id="UP000194798">
    <property type="component" value="Unassembled WGS sequence"/>
</dbReference>
<dbReference type="Gene3D" id="3.40.50.300">
    <property type="entry name" value="P-loop containing nucleotide triphosphate hydrolases"/>
    <property type="match status" value="1"/>
</dbReference>
<sequence>MNHRYRKAEFICSAHTLKQLPDDIGVEVAFAGRSNAGKSSAINAIVDQSRLARTSKTPGRTQQIVFFKIAERQYLVDLPGYGYAKVPLDIKKHWQNTLQRYLNNRQSLKGLMLMMDIRHPLMEFDRQMLIWSQQCAMPVHILLTKSDKLSHNQASATLHKVRAYLNTLSPHLSVQLFSALKRMGIDEARAQLDEWFAAHPIIEMPLTEEKPSTDGEH</sequence>
<dbReference type="GO" id="GO:0046872">
    <property type="term" value="F:metal ion binding"/>
    <property type="evidence" value="ECO:0007669"/>
    <property type="project" value="UniProtKB-KW"/>
</dbReference>
<comment type="similarity">
    <text evidence="2 10">Belongs to the TRAFAC class TrmE-Era-EngA-EngB-Septin-like GTPase superfamily. EngB GTPase family.</text>
</comment>
<keyword evidence="3 10" id="KW-0132">Cell division</keyword>
<gene>
    <name evidence="10" type="primary">engB</name>
    <name evidence="12" type="ORF">TPSD3_15590</name>
</gene>
<dbReference type="PANTHER" id="PTHR11649:SF13">
    <property type="entry name" value="ENGB-TYPE G DOMAIN-CONTAINING PROTEIN"/>
    <property type="match status" value="1"/>
</dbReference>